<name>A0AAW0CJE8_9AGAR</name>
<dbReference type="SUPFAM" id="SSF52540">
    <property type="entry name" value="P-loop containing nucleoside triphosphate hydrolases"/>
    <property type="match status" value="1"/>
</dbReference>
<dbReference type="GO" id="GO:0043531">
    <property type="term" value="F:ADP binding"/>
    <property type="evidence" value="ECO:0007669"/>
    <property type="project" value="InterPro"/>
</dbReference>
<comment type="caution">
    <text evidence="2">The sequence shown here is derived from an EMBL/GenBank/DDBJ whole genome shotgun (WGS) entry which is preliminary data.</text>
</comment>
<dbReference type="InterPro" id="IPR011990">
    <property type="entry name" value="TPR-like_helical_dom_sf"/>
</dbReference>
<evidence type="ECO:0000313" key="2">
    <source>
        <dbReference type="EMBL" id="KAK7039298.1"/>
    </source>
</evidence>
<keyword evidence="3" id="KW-1185">Reference proteome</keyword>
<evidence type="ECO:0000259" key="1">
    <source>
        <dbReference type="Pfam" id="PF25000"/>
    </source>
</evidence>
<dbReference type="InterPro" id="IPR027417">
    <property type="entry name" value="P-loop_NTPase"/>
</dbReference>
<dbReference type="Proteomes" id="UP001362999">
    <property type="component" value="Unassembled WGS sequence"/>
</dbReference>
<dbReference type="PANTHER" id="PTHR46082">
    <property type="entry name" value="ATP/GTP-BINDING PROTEIN-RELATED"/>
    <property type="match status" value="1"/>
</dbReference>
<dbReference type="EMBL" id="JAWWNJ010000016">
    <property type="protein sequence ID" value="KAK7039298.1"/>
    <property type="molecule type" value="Genomic_DNA"/>
</dbReference>
<dbReference type="Gene3D" id="1.25.40.10">
    <property type="entry name" value="Tetratricopeptide repeat domain"/>
    <property type="match status" value="3"/>
</dbReference>
<dbReference type="InterPro" id="IPR053137">
    <property type="entry name" value="NLR-like"/>
</dbReference>
<proteinExistence type="predicted"/>
<gene>
    <name evidence="2" type="ORF">R3P38DRAFT_2515358</name>
</gene>
<protein>
    <recommendedName>
        <fullName evidence="1">DUF7779 domain-containing protein</fullName>
    </recommendedName>
</protein>
<feature type="domain" description="DUF7779" evidence="1">
    <location>
        <begin position="267"/>
        <end position="373"/>
    </location>
</feature>
<dbReference type="InterPro" id="IPR056681">
    <property type="entry name" value="DUF7779"/>
</dbReference>
<dbReference type="Pfam" id="PF25000">
    <property type="entry name" value="DUF7779"/>
    <property type="match status" value="1"/>
</dbReference>
<reference evidence="2 3" key="1">
    <citation type="journal article" date="2024" name="J Genomics">
        <title>Draft genome sequencing and assembly of Favolaschia claudopus CIRM-BRFM 2984 isolated from oak limbs.</title>
        <authorList>
            <person name="Navarro D."/>
            <person name="Drula E."/>
            <person name="Chaduli D."/>
            <person name="Cazenave R."/>
            <person name="Ahrendt S."/>
            <person name="Wang J."/>
            <person name="Lipzen A."/>
            <person name="Daum C."/>
            <person name="Barry K."/>
            <person name="Grigoriev I.V."/>
            <person name="Favel A."/>
            <person name="Rosso M.N."/>
            <person name="Martin F."/>
        </authorList>
    </citation>
    <scope>NUCLEOTIDE SEQUENCE [LARGE SCALE GENOMIC DNA]</scope>
    <source>
        <strain evidence="2 3">CIRM-BRFM 2984</strain>
    </source>
</reference>
<dbReference type="PANTHER" id="PTHR46082:SF11">
    <property type="entry name" value="AAA+ ATPASE DOMAIN-CONTAINING PROTEIN-RELATED"/>
    <property type="match status" value="1"/>
</dbReference>
<dbReference type="Pfam" id="PF13374">
    <property type="entry name" value="TPR_10"/>
    <property type="match status" value="5"/>
</dbReference>
<dbReference type="Gene3D" id="3.40.50.300">
    <property type="entry name" value="P-loop containing nucleotide triphosphate hydrolases"/>
    <property type="match status" value="1"/>
</dbReference>
<dbReference type="AlphaFoldDB" id="A0AAW0CJE8"/>
<accession>A0AAW0CJE8</accession>
<organism evidence="2 3">
    <name type="scientific">Favolaschia claudopus</name>
    <dbReference type="NCBI Taxonomy" id="2862362"/>
    <lineage>
        <taxon>Eukaryota</taxon>
        <taxon>Fungi</taxon>
        <taxon>Dikarya</taxon>
        <taxon>Basidiomycota</taxon>
        <taxon>Agaricomycotina</taxon>
        <taxon>Agaricomycetes</taxon>
        <taxon>Agaricomycetidae</taxon>
        <taxon>Agaricales</taxon>
        <taxon>Marasmiineae</taxon>
        <taxon>Mycenaceae</taxon>
        <taxon>Favolaschia</taxon>
    </lineage>
</organism>
<dbReference type="Pfam" id="PF13424">
    <property type="entry name" value="TPR_12"/>
    <property type="match status" value="2"/>
</dbReference>
<sequence length="902" mass="101252">MTCATASQVAVKDLTQTIKKRKQCPPPVASYTGRQDILKKMNQFFGQYQGSRHIFVLHGLGGSGKSQLALKFVQEAETFSDIFFVDATSEQTVEADLKLLAPIGSEDSAQEGLQWLASQQTEWLLLFDNADDIKLDIGKFFPPCSFGNIIITTRNPEVCMHAELCPNGEVFRVADLKIEDAKNLLLKLVGTKAQAPNKEELATAIVKELHCFALAVAQAGGYIYTCGKLNIYLKVYKFSRDRLLAQSGIQAQSQYALAVYATWDLSYKKLSSPAQTLLQICSQLHHQNIREEIFQRAILSDEKLQDSNLQEAVTELLAQIGGGNEDCQWDSLVFREVTRELQSYSLIEQNQLDDSYNVHPLVQHWSALSISKNKMKECVLAILGLSVPWRFEMEAYQYRYQILNHIMQDLELFLNSIDKAVAPRIALVLYDQGHFHHAEQLEVAALESSKQLLGAEHPDTLDSMANLASTYWRQGRWSEAEQLQVTVLEARKWVLGKEHPNTLDSMADLASTYWRQGRWSKAEQLEVAVLETRKRVLGQDHPDTLFGMASLASTYHVQGRWSEAEELEVLVLEARKQVLGKEHPNTLDSMANLASTYWRQGGWSKAEQLQGAVLEARKRVLGKEHPDTLRSMANLACTYRDQGRLNEAEQLEVTVLEARKRLLEKEHPDTLTSMASLASTYQKQGQWSEAEQLEVTVLKARKRLLGEEHPDTLFSMANLACTYRDQGRLNEAEQLEVTVLEARKRVLGKEHPDTLRSMANLASTYQNQGRLNEAEELEVAVLEARKQVLGKEHPDTLTSMASLAHTLESQCCFTEAQALRPAAKPIEGSNNCAVQNVVEPVSLSPVHGHNESEPLVDSSSVTAHSLLSAPLFTTTNVHPLGQKIKTRVINFVKKTLKLHKSQ</sequence>
<dbReference type="SUPFAM" id="SSF48452">
    <property type="entry name" value="TPR-like"/>
    <property type="match status" value="3"/>
</dbReference>
<dbReference type="PRINTS" id="PR00381">
    <property type="entry name" value="KINESINLIGHT"/>
</dbReference>
<evidence type="ECO:0000313" key="3">
    <source>
        <dbReference type="Proteomes" id="UP001362999"/>
    </source>
</evidence>